<dbReference type="SUPFAM" id="SSF46689">
    <property type="entry name" value="Homeodomain-like"/>
    <property type="match status" value="1"/>
</dbReference>
<evidence type="ECO:0000256" key="1">
    <source>
        <dbReference type="SAM" id="Phobius"/>
    </source>
</evidence>
<dbReference type="PANTHER" id="PTHR46068">
    <property type="entry name" value="PROTEIN CBG27172"/>
    <property type="match status" value="1"/>
</dbReference>
<dbReference type="Proteomes" id="UP001652625">
    <property type="component" value="Chromosome 03"/>
</dbReference>
<keyword evidence="1" id="KW-1133">Transmembrane helix</keyword>
<dbReference type="Pfam" id="PF01498">
    <property type="entry name" value="HTH_Tnp_Tc3_2"/>
    <property type="match status" value="1"/>
</dbReference>
<keyword evidence="1" id="KW-0472">Membrane</keyword>
<feature type="transmembrane region" description="Helical" evidence="1">
    <location>
        <begin position="193"/>
        <end position="217"/>
    </location>
</feature>
<dbReference type="InterPro" id="IPR009057">
    <property type="entry name" value="Homeodomain-like_sf"/>
</dbReference>
<dbReference type="PANTHER" id="PTHR46068:SF1">
    <property type="entry name" value="TRANSPOSASE IS30-LIKE HTH DOMAIN-CONTAINING PROTEIN"/>
    <property type="match status" value="1"/>
</dbReference>
<keyword evidence="1" id="KW-0812">Transmembrane</keyword>
<dbReference type="InterPro" id="IPR002492">
    <property type="entry name" value="Transposase_Tc1-like"/>
</dbReference>
<organism evidence="3 4">
    <name type="scientific">Hydra vulgaris</name>
    <name type="common">Hydra</name>
    <name type="synonym">Hydra attenuata</name>
    <dbReference type="NCBI Taxonomy" id="6087"/>
    <lineage>
        <taxon>Eukaryota</taxon>
        <taxon>Metazoa</taxon>
        <taxon>Cnidaria</taxon>
        <taxon>Hydrozoa</taxon>
        <taxon>Hydroidolina</taxon>
        <taxon>Anthoathecata</taxon>
        <taxon>Aplanulata</taxon>
        <taxon>Hydridae</taxon>
        <taxon>Hydra</taxon>
    </lineage>
</organism>
<feature type="domain" description="Transposase Tc1-like" evidence="2">
    <location>
        <begin position="73"/>
        <end position="139"/>
    </location>
</feature>
<evidence type="ECO:0000259" key="2">
    <source>
        <dbReference type="Pfam" id="PF01498"/>
    </source>
</evidence>
<evidence type="ECO:0000313" key="3">
    <source>
        <dbReference type="Proteomes" id="UP001652625"/>
    </source>
</evidence>
<gene>
    <name evidence="4" type="primary">LOC136078900</name>
</gene>
<proteinExistence type="predicted"/>
<reference evidence="4" key="1">
    <citation type="submission" date="2025-08" db="UniProtKB">
        <authorList>
            <consortium name="RefSeq"/>
        </authorList>
    </citation>
    <scope>IDENTIFICATION</scope>
</reference>
<dbReference type="Gene3D" id="3.30.420.10">
    <property type="entry name" value="Ribonuclease H-like superfamily/Ribonuclease H"/>
    <property type="match status" value="1"/>
</dbReference>
<sequence>MGLRSITIETMWQVVGLNKSGLSNQEIGHQLEISECSVRTTLKNYNEFGTVKDKSRSGRPKKMSERDENKAIMLARRNPDINIAEIASDLNTALGAHQVSRSTISKLLKKKLLKSYLATKKPLLSIKDRHKQRKWCKERAAWTVEQWRKVIFSDKSKFELINRKKRVVVRRYKTKNIILVFLCQEFKEEEVQLAFGAALLDLAMDWLIFTLIALIYIDIERY</sequence>
<dbReference type="InterPro" id="IPR036388">
    <property type="entry name" value="WH-like_DNA-bd_sf"/>
</dbReference>
<name>A0ABM4BNW1_HYDVU</name>
<evidence type="ECO:0000313" key="4">
    <source>
        <dbReference type="RefSeq" id="XP_065650789.1"/>
    </source>
</evidence>
<accession>A0ABM4BNW1</accession>
<keyword evidence="3" id="KW-1185">Reference proteome</keyword>
<dbReference type="InterPro" id="IPR036397">
    <property type="entry name" value="RNaseH_sf"/>
</dbReference>
<dbReference type="Gene3D" id="1.10.10.10">
    <property type="entry name" value="Winged helix-like DNA-binding domain superfamily/Winged helix DNA-binding domain"/>
    <property type="match status" value="1"/>
</dbReference>
<dbReference type="RefSeq" id="XP_065650789.1">
    <property type="nucleotide sequence ID" value="XM_065794717.1"/>
</dbReference>
<protein>
    <submittedName>
        <fullName evidence="4">Uncharacterized protein LOC136078900</fullName>
    </submittedName>
</protein>
<dbReference type="GeneID" id="136078900"/>